<feature type="domain" description="Putative restriction endonuclease" evidence="1">
    <location>
        <begin position="30"/>
        <end position="88"/>
    </location>
</feature>
<dbReference type="HOGENOM" id="CLU_2273204_0_0_10"/>
<dbReference type="Proteomes" id="UP000011058">
    <property type="component" value="Chromosome"/>
</dbReference>
<dbReference type="OrthoDB" id="454453at2"/>
<dbReference type="Gene3D" id="3.90.1570.10">
    <property type="entry name" value="tt1808, chain A"/>
    <property type="match status" value="1"/>
</dbReference>
<dbReference type="InterPro" id="IPR012296">
    <property type="entry name" value="Nuclease_put_TT1808"/>
</dbReference>
<dbReference type="STRING" id="1166018.FAES_2555"/>
<reference evidence="2 3" key="1">
    <citation type="journal article" date="2012" name="J. Bacteriol.">
        <title>Genome Sequence of Fibrella aestuarina BUZ 2T, a Filamentous Marine Bacterium.</title>
        <authorList>
            <person name="Filippini M."/>
            <person name="Qi W."/>
            <person name="Blom J."/>
            <person name="Goesmann A."/>
            <person name="Smits T.H."/>
            <person name="Bagheri H.C."/>
        </authorList>
    </citation>
    <scope>NUCLEOTIDE SEQUENCE [LARGE SCALE GENOMIC DNA]</scope>
    <source>
        <strain evidence="3">BUZ 2T</strain>
    </source>
</reference>
<protein>
    <recommendedName>
        <fullName evidence="1">Putative restriction endonuclease domain-containing protein</fullName>
    </recommendedName>
</protein>
<dbReference type="CDD" id="cd06260">
    <property type="entry name" value="DUF820-like"/>
    <property type="match status" value="1"/>
</dbReference>
<sequence length="102" mass="11813">MTRNGAISSIHQRPSGRIHRCRRRTWRVRWEALTDEERRRFVPLCPDFALELTLPSDHLPDLDWLSNGVQLGWLIDPDARTACVYRHNGPVEEITNVTTLPG</sequence>
<proteinExistence type="predicted"/>
<dbReference type="Pfam" id="PF05685">
    <property type="entry name" value="Uma2"/>
    <property type="match status" value="1"/>
</dbReference>
<dbReference type="SUPFAM" id="SSF52980">
    <property type="entry name" value="Restriction endonuclease-like"/>
    <property type="match status" value="1"/>
</dbReference>
<dbReference type="EMBL" id="HE796683">
    <property type="protein sequence ID" value="CCH00564.1"/>
    <property type="molecule type" value="Genomic_DNA"/>
</dbReference>
<name>I0K8W1_9BACT</name>
<evidence type="ECO:0000259" key="1">
    <source>
        <dbReference type="Pfam" id="PF05685"/>
    </source>
</evidence>
<dbReference type="RefSeq" id="WP_015331663.1">
    <property type="nucleotide sequence ID" value="NC_020054.1"/>
</dbReference>
<dbReference type="InterPro" id="IPR011335">
    <property type="entry name" value="Restrct_endonuc-II-like"/>
</dbReference>
<evidence type="ECO:0000313" key="2">
    <source>
        <dbReference type="EMBL" id="CCH00564.1"/>
    </source>
</evidence>
<organism evidence="2 3">
    <name type="scientific">Fibrella aestuarina BUZ 2</name>
    <dbReference type="NCBI Taxonomy" id="1166018"/>
    <lineage>
        <taxon>Bacteria</taxon>
        <taxon>Pseudomonadati</taxon>
        <taxon>Bacteroidota</taxon>
        <taxon>Cytophagia</taxon>
        <taxon>Cytophagales</taxon>
        <taxon>Spirosomataceae</taxon>
        <taxon>Fibrella</taxon>
    </lineage>
</organism>
<dbReference type="eggNOG" id="COG4636">
    <property type="taxonomic scope" value="Bacteria"/>
</dbReference>
<evidence type="ECO:0000313" key="3">
    <source>
        <dbReference type="Proteomes" id="UP000011058"/>
    </source>
</evidence>
<dbReference type="AlphaFoldDB" id="I0K8W1"/>
<dbReference type="KEGG" id="fae:FAES_2555"/>
<keyword evidence="3" id="KW-1185">Reference proteome</keyword>
<dbReference type="InterPro" id="IPR008538">
    <property type="entry name" value="Uma2"/>
</dbReference>
<gene>
    <name evidence="2" type="ORF">FAES_2555</name>
</gene>
<accession>I0K8W1</accession>